<gene>
    <name evidence="1" type="ORF">LCGC14_3053160</name>
</gene>
<organism evidence="1">
    <name type="scientific">marine sediment metagenome</name>
    <dbReference type="NCBI Taxonomy" id="412755"/>
    <lineage>
        <taxon>unclassified sequences</taxon>
        <taxon>metagenomes</taxon>
        <taxon>ecological metagenomes</taxon>
    </lineage>
</organism>
<name>A0A0F8WLK0_9ZZZZ</name>
<proteinExistence type="predicted"/>
<reference evidence="1" key="1">
    <citation type="journal article" date="2015" name="Nature">
        <title>Complex archaea that bridge the gap between prokaryotes and eukaryotes.</title>
        <authorList>
            <person name="Spang A."/>
            <person name="Saw J.H."/>
            <person name="Jorgensen S.L."/>
            <person name="Zaremba-Niedzwiedzka K."/>
            <person name="Martijn J."/>
            <person name="Lind A.E."/>
            <person name="van Eijk R."/>
            <person name="Schleper C."/>
            <person name="Guy L."/>
            <person name="Ettema T.J."/>
        </authorList>
    </citation>
    <scope>NUCLEOTIDE SEQUENCE</scope>
</reference>
<comment type="caution">
    <text evidence="1">The sequence shown here is derived from an EMBL/GenBank/DDBJ whole genome shotgun (WGS) entry which is preliminary data.</text>
</comment>
<sequence>MKLKNRFVTVTVDVEYEGVRYTRGVRTKNVSILAYLMRDIAKVGQELRQDILLSRRAERKKK</sequence>
<protein>
    <submittedName>
        <fullName evidence="1">Uncharacterized protein</fullName>
    </submittedName>
</protein>
<dbReference type="EMBL" id="LAZR01064414">
    <property type="protein sequence ID" value="KKK57568.1"/>
    <property type="molecule type" value="Genomic_DNA"/>
</dbReference>
<dbReference type="AlphaFoldDB" id="A0A0F8WLK0"/>
<accession>A0A0F8WLK0</accession>
<evidence type="ECO:0000313" key="1">
    <source>
        <dbReference type="EMBL" id="KKK57568.1"/>
    </source>
</evidence>